<dbReference type="SUPFAM" id="SSF82714">
    <property type="entry name" value="Multidrug efflux transporter AcrB TolC docking domain, DN and DC subdomains"/>
    <property type="match status" value="2"/>
</dbReference>
<accession>A0A7W0HL87</accession>
<feature type="transmembrane region" description="Helical" evidence="1">
    <location>
        <begin position="866"/>
        <end position="885"/>
    </location>
</feature>
<dbReference type="EMBL" id="JACDUS010000006">
    <property type="protein sequence ID" value="MBA2882017.1"/>
    <property type="molecule type" value="Genomic_DNA"/>
</dbReference>
<dbReference type="Gene3D" id="3.30.70.1440">
    <property type="entry name" value="Multidrug efflux transporter AcrB pore domain"/>
    <property type="match status" value="1"/>
</dbReference>
<dbReference type="Gene3D" id="3.30.70.1320">
    <property type="entry name" value="Multidrug efflux transporter AcrB pore domain like"/>
    <property type="match status" value="1"/>
</dbReference>
<feature type="transmembrane region" description="Helical" evidence="1">
    <location>
        <begin position="531"/>
        <end position="550"/>
    </location>
</feature>
<protein>
    <submittedName>
        <fullName evidence="2">Multidrug efflux pump subunit AcrB</fullName>
    </submittedName>
</protein>
<keyword evidence="1" id="KW-1133">Transmembrane helix</keyword>
<feature type="transmembrane region" description="Helical" evidence="1">
    <location>
        <begin position="387"/>
        <end position="411"/>
    </location>
</feature>
<feature type="transmembrane region" description="Helical" evidence="1">
    <location>
        <begin position="12"/>
        <end position="32"/>
    </location>
</feature>
<feature type="transmembrane region" description="Helical" evidence="1">
    <location>
        <begin position="335"/>
        <end position="354"/>
    </location>
</feature>
<dbReference type="PRINTS" id="PR00702">
    <property type="entry name" value="ACRIFLAVINRP"/>
</dbReference>
<dbReference type="PANTHER" id="PTHR32063">
    <property type="match status" value="1"/>
</dbReference>
<organism evidence="2 3">
    <name type="scientific">Desulfosalsimonas propionicica</name>
    <dbReference type="NCBI Taxonomy" id="332175"/>
    <lineage>
        <taxon>Bacteria</taxon>
        <taxon>Pseudomonadati</taxon>
        <taxon>Thermodesulfobacteriota</taxon>
        <taxon>Desulfobacteria</taxon>
        <taxon>Desulfobacterales</taxon>
        <taxon>Desulfosalsimonadaceae</taxon>
        <taxon>Desulfosalsimonas</taxon>
    </lineage>
</organism>
<feature type="transmembrane region" description="Helical" evidence="1">
    <location>
        <begin position="918"/>
        <end position="939"/>
    </location>
</feature>
<dbReference type="Pfam" id="PF00873">
    <property type="entry name" value="ACR_tran"/>
    <property type="match status" value="1"/>
</dbReference>
<proteinExistence type="predicted"/>
<sequence>MNRVEAYLKNPHGITALLFLGVVFGLISFRTLPLNLFPDANYPQVAVLLVWPGASAEDMTDRVSRQVEKELAGIAQVRRVEAAVRDETAAVKAEFEYEKGLDAAVPDVSAALNRILPSLPADMLPPRIFRVSDATAPVLTLAVSPGPGSHLSMARVRQMADNEIQEALLRLDSVADAEVFGGYKPEIRVSVDRDKLAGYGLSITQVLAAVSRQHKNTPSGTLFRDQDRVLIKIKGEKKHAQQLGEVVMATGKKGRVYLRDLAEIKTTYQTPDSFFHGNGKAAIGINILRAEGGHVTDTLESVEAALPEIKKQFAQLSFEVADTQGELIRTSVGNLVTSLRDAVILTVCVIFLFLARVRITLLSAVSIPVTFLLTFAGMKLIGYELNIVTLTAVILAVGLLVDDAIVVIENIESHNAPADKTRLRAAIDGTKEIFLADFAGTVTTISVLVPIMFVGGYSEKILRPLTVVLSLALASSFIASVTVIPLFARRLLKPENTPNRLEKALQRVRDAMLAPLQQFMLRAFRAGTTRWFFLIAPLLIAALIIGLRQMPLAGRDLMPPMDTGILKVSFETWPNMSIDRTRQVVRQMEQVITETPGYIRMSTAVGAEPSVISFGSDQTPQEGLMTVHFKNRFERPETLWEIEADLRQAFAQIPGLKTVHVFDYGATPLSAIAAPVDVRISGPDPQILDHLADNVKQRLSQVKGLKSISRTWDFSKPELIIALNQEKLADYGISQQDTADFLSAATTGKQAALFRVPGQDGYPIQIRLNPEQIDAVGALSTLQVPAPNGPVPLAEIAEIHMDWKQTRITREDLQPTVDVIAYRAKAPISFLHGQVQEALADIDLPAGYSIDHTGEISFMEESFTRLGGSLGMALVLLYFVLVVTFRSWAHPVMIMSAIPLAFIGVPWGMLMAGRHFCMPAAMGMILLSGIVVNNSILLIDYIENARKKGTGLMAAVEEGIRRRTRPILMTALSTIAGMTPIAAELAVGLERLSPLAVVAISGLAVSTFLTLIYVPVIYVWISRAKMRLLGN</sequence>
<dbReference type="Gene3D" id="3.30.70.1430">
    <property type="entry name" value="Multidrug efflux transporter AcrB pore domain"/>
    <property type="match status" value="2"/>
</dbReference>
<feature type="transmembrane region" description="Helical" evidence="1">
    <location>
        <begin position="967"/>
        <end position="989"/>
    </location>
</feature>
<keyword evidence="1" id="KW-0812">Transmembrane</keyword>
<dbReference type="AlphaFoldDB" id="A0A7W0HL87"/>
<dbReference type="InterPro" id="IPR001036">
    <property type="entry name" value="Acrflvin-R"/>
</dbReference>
<dbReference type="PANTHER" id="PTHR32063:SF0">
    <property type="entry name" value="SWARMING MOTILITY PROTEIN SWRC"/>
    <property type="match status" value="1"/>
</dbReference>
<feature type="transmembrane region" description="Helical" evidence="1">
    <location>
        <begin position="361"/>
        <end position="381"/>
    </location>
</feature>
<evidence type="ECO:0000313" key="3">
    <source>
        <dbReference type="Proteomes" id="UP000525298"/>
    </source>
</evidence>
<gene>
    <name evidence="2" type="ORF">HNR65_002351</name>
</gene>
<dbReference type="Gene3D" id="1.20.1640.10">
    <property type="entry name" value="Multidrug efflux transporter AcrB transmembrane domain"/>
    <property type="match status" value="2"/>
</dbReference>
<dbReference type="SUPFAM" id="SSF82693">
    <property type="entry name" value="Multidrug efflux transporter AcrB pore domain, PN1, PN2, PC1 and PC2 subdomains"/>
    <property type="match status" value="3"/>
</dbReference>
<dbReference type="SUPFAM" id="SSF82866">
    <property type="entry name" value="Multidrug efflux transporter AcrB transmembrane domain"/>
    <property type="match status" value="2"/>
</dbReference>
<dbReference type="Gene3D" id="3.30.2090.10">
    <property type="entry name" value="Multidrug efflux transporter AcrB TolC docking domain, DN and DC subdomains"/>
    <property type="match status" value="2"/>
</dbReference>
<name>A0A7W0HL87_9BACT</name>
<dbReference type="GO" id="GO:0005886">
    <property type="term" value="C:plasma membrane"/>
    <property type="evidence" value="ECO:0007669"/>
    <property type="project" value="TreeGrafter"/>
</dbReference>
<comment type="caution">
    <text evidence="2">The sequence shown here is derived from an EMBL/GenBank/DDBJ whole genome shotgun (WGS) entry which is preliminary data.</text>
</comment>
<dbReference type="GO" id="GO:0042910">
    <property type="term" value="F:xenobiotic transmembrane transporter activity"/>
    <property type="evidence" value="ECO:0007669"/>
    <property type="project" value="TreeGrafter"/>
</dbReference>
<evidence type="ECO:0000313" key="2">
    <source>
        <dbReference type="EMBL" id="MBA2882017.1"/>
    </source>
</evidence>
<dbReference type="RefSeq" id="WP_181551668.1">
    <property type="nucleotide sequence ID" value="NZ_JACDUS010000006.1"/>
</dbReference>
<feature type="transmembrane region" description="Helical" evidence="1">
    <location>
        <begin position="995"/>
        <end position="1021"/>
    </location>
</feature>
<feature type="transmembrane region" description="Helical" evidence="1">
    <location>
        <begin position="892"/>
        <end position="912"/>
    </location>
</feature>
<keyword evidence="1" id="KW-0472">Membrane</keyword>
<feature type="transmembrane region" description="Helical" evidence="1">
    <location>
        <begin position="465"/>
        <end position="488"/>
    </location>
</feature>
<feature type="transmembrane region" description="Helical" evidence="1">
    <location>
        <begin position="432"/>
        <end position="453"/>
    </location>
</feature>
<dbReference type="InterPro" id="IPR027463">
    <property type="entry name" value="AcrB_DN_DC_subdom"/>
</dbReference>
<evidence type="ECO:0000256" key="1">
    <source>
        <dbReference type="SAM" id="Phobius"/>
    </source>
</evidence>
<dbReference type="Proteomes" id="UP000525298">
    <property type="component" value="Unassembled WGS sequence"/>
</dbReference>
<reference evidence="2 3" key="1">
    <citation type="submission" date="2020-07" db="EMBL/GenBank/DDBJ databases">
        <title>Genomic Encyclopedia of Type Strains, Phase IV (KMG-IV): sequencing the most valuable type-strain genomes for metagenomic binning, comparative biology and taxonomic classification.</title>
        <authorList>
            <person name="Goeker M."/>
        </authorList>
    </citation>
    <scope>NUCLEOTIDE SEQUENCE [LARGE SCALE GENOMIC DNA]</scope>
    <source>
        <strain evidence="2 3">DSM 17721</strain>
    </source>
</reference>
<keyword evidence="3" id="KW-1185">Reference proteome</keyword>